<dbReference type="InterPro" id="IPR029058">
    <property type="entry name" value="AB_hydrolase_fold"/>
</dbReference>
<dbReference type="EC" id="3.1.2.22" evidence="3"/>
<evidence type="ECO:0000313" key="14">
    <source>
        <dbReference type="EMBL" id="CAG8954317.1"/>
    </source>
</evidence>
<evidence type="ECO:0000256" key="10">
    <source>
        <dbReference type="ARBA" id="ARBA00029392"/>
    </source>
</evidence>
<dbReference type="AlphaFoldDB" id="A0A9N9KYH7"/>
<keyword evidence="6" id="KW-0963">Cytoplasm</keyword>
<comment type="caution">
    <text evidence="14">The sequence shown here is derived from an EMBL/GenBank/DDBJ whole genome shotgun (WGS) entry which is preliminary data.</text>
</comment>
<keyword evidence="7" id="KW-0378">Hydrolase</keyword>
<comment type="subcellular location">
    <subcellularLocation>
        <location evidence="1">Cytoplasm</location>
    </subcellularLocation>
</comment>
<comment type="function">
    <text evidence="10">Hydrolyzes fatty acids from S-acylated cysteine residues in proteins with a strong preference for palmitoylated G-alpha proteins over other acyl substrates. Mediates the deacylation of G-alpha proteins such as GPA1 in vivo, but has weak or no activity toward palmitoylated Ras proteins. Has weak lysophospholipase activity in vitro; however such activity may not exist in vivo.</text>
</comment>
<accession>A0A9N9KYH7</accession>
<evidence type="ECO:0000256" key="5">
    <source>
        <dbReference type="ARBA" id="ARBA00022487"/>
    </source>
</evidence>
<dbReference type="PANTHER" id="PTHR10655">
    <property type="entry name" value="LYSOPHOSPHOLIPASE-RELATED"/>
    <property type="match status" value="1"/>
</dbReference>
<proteinExistence type="inferred from homology"/>
<evidence type="ECO:0000256" key="2">
    <source>
        <dbReference type="ARBA" id="ARBA00006499"/>
    </source>
</evidence>
<evidence type="ECO:0000256" key="11">
    <source>
        <dbReference type="ARBA" id="ARBA00031195"/>
    </source>
</evidence>
<keyword evidence="8" id="KW-0276">Fatty acid metabolism</keyword>
<organism evidence="14 15">
    <name type="scientific">Hymenoscyphus fraxineus</name>
    <dbReference type="NCBI Taxonomy" id="746836"/>
    <lineage>
        <taxon>Eukaryota</taxon>
        <taxon>Fungi</taxon>
        <taxon>Dikarya</taxon>
        <taxon>Ascomycota</taxon>
        <taxon>Pezizomycotina</taxon>
        <taxon>Leotiomycetes</taxon>
        <taxon>Helotiales</taxon>
        <taxon>Helotiaceae</taxon>
        <taxon>Hymenoscyphus</taxon>
    </lineage>
</organism>
<evidence type="ECO:0000256" key="8">
    <source>
        <dbReference type="ARBA" id="ARBA00022832"/>
    </source>
</evidence>
<dbReference type="GO" id="GO:0008474">
    <property type="term" value="F:palmitoyl-(protein) hydrolase activity"/>
    <property type="evidence" value="ECO:0007669"/>
    <property type="project" value="UniProtKB-EC"/>
</dbReference>
<dbReference type="PANTHER" id="PTHR10655:SF17">
    <property type="entry name" value="LYSOPHOSPHOLIPASE-LIKE PROTEIN 1"/>
    <property type="match status" value="1"/>
</dbReference>
<dbReference type="OrthoDB" id="2418081at2759"/>
<dbReference type="FunFam" id="3.40.50.1820:FF:000010">
    <property type="entry name" value="Acyl-protein thioesterase 2"/>
    <property type="match status" value="1"/>
</dbReference>
<evidence type="ECO:0000256" key="1">
    <source>
        <dbReference type="ARBA" id="ARBA00004496"/>
    </source>
</evidence>
<dbReference type="GO" id="GO:0006631">
    <property type="term" value="P:fatty acid metabolic process"/>
    <property type="evidence" value="ECO:0007669"/>
    <property type="project" value="UniProtKB-KW"/>
</dbReference>
<comment type="similarity">
    <text evidence="2">Belongs to the AB hydrolase superfamily. AB hydrolase 2 family.</text>
</comment>
<evidence type="ECO:0000313" key="15">
    <source>
        <dbReference type="Proteomes" id="UP000696280"/>
    </source>
</evidence>
<protein>
    <recommendedName>
        <fullName evidence="4">Acyl-protein thioesterase 1</fullName>
        <ecNumber evidence="3">3.1.2.22</ecNumber>
    </recommendedName>
    <alternativeName>
        <fullName evidence="11">Palmitoyl-protein hydrolase</fullName>
    </alternativeName>
</protein>
<dbReference type="Proteomes" id="UP000696280">
    <property type="component" value="Unassembled WGS sequence"/>
</dbReference>
<dbReference type="Gene3D" id="3.40.50.1820">
    <property type="entry name" value="alpha/beta hydrolase"/>
    <property type="match status" value="1"/>
</dbReference>
<sequence length="311" mass="34252">MRCYSQPRPSLLASLTVLHTYDLARLHKPPAPSIVCSDHLQPTAPAPGPDPFLRSFSTPSTLPISNFHLHPAEMAPSAITIPFVTKHTATVIVAHGLGDSGAGWVSLAENWRRRQKFQEVKFVFPNAPTIPITVNFGMQMPGWYDIVRSPNAIQFKDIQSQQDEPGILRSREYFHSLIKAETDAGIPSNRIVIGGFSQGGAMSIFAGITADQKLGGIFGLSSYLLLHEKLKDFVPADNPNKDTPIFMGHGDSDPLVLPAWGKKTAELLNEEGWNVDLKWYKGLQHSADPQEIDDLETYLNSRIPPAGQKEP</sequence>
<dbReference type="EMBL" id="CAJVRL010000056">
    <property type="protein sequence ID" value="CAG8954317.1"/>
    <property type="molecule type" value="Genomic_DNA"/>
</dbReference>
<evidence type="ECO:0000256" key="3">
    <source>
        <dbReference type="ARBA" id="ARBA00012423"/>
    </source>
</evidence>
<evidence type="ECO:0000259" key="13">
    <source>
        <dbReference type="Pfam" id="PF02230"/>
    </source>
</evidence>
<keyword evidence="5" id="KW-0719">Serine esterase</keyword>
<dbReference type="GO" id="GO:0052689">
    <property type="term" value="F:carboxylic ester hydrolase activity"/>
    <property type="evidence" value="ECO:0007669"/>
    <property type="project" value="UniProtKB-KW"/>
</dbReference>
<evidence type="ECO:0000256" key="7">
    <source>
        <dbReference type="ARBA" id="ARBA00022801"/>
    </source>
</evidence>
<name>A0A9N9KYH7_9HELO</name>
<evidence type="ECO:0000256" key="6">
    <source>
        <dbReference type="ARBA" id="ARBA00022490"/>
    </source>
</evidence>
<reference evidence="14" key="1">
    <citation type="submission" date="2021-07" db="EMBL/GenBank/DDBJ databases">
        <authorList>
            <person name="Durling M."/>
        </authorList>
    </citation>
    <scope>NUCLEOTIDE SEQUENCE</scope>
</reference>
<dbReference type="SUPFAM" id="SSF53474">
    <property type="entry name" value="alpha/beta-Hydrolases"/>
    <property type="match status" value="1"/>
</dbReference>
<keyword evidence="15" id="KW-1185">Reference proteome</keyword>
<evidence type="ECO:0000256" key="4">
    <source>
        <dbReference type="ARBA" id="ARBA00014923"/>
    </source>
</evidence>
<dbReference type="InterPro" id="IPR050565">
    <property type="entry name" value="LYPA1-2/EST-like"/>
</dbReference>
<evidence type="ECO:0000256" key="9">
    <source>
        <dbReference type="ARBA" id="ARBA00023098"/>
    </source>
</evidence>
<evidence type="ECO:0000256" key="12">
    <source>
        <dbReference type="ARBA" id="ARBA00047337"/>
    </source>
</evidence>
<keyword evidence="9" id="KW-0443">Lipid metabolism</keyword>
<dbReference type="Pfam" id="PF02230">
    <property type="entry name" value="Abhydrolase_2"/>
    <property type="match status" value="1"/>
</dbReference>
<dbReference type="GO" id="GO:0005737">
    <property type="term" value="C:cytoplasm"/>
    <property type="evidence" value="ECO:0007669"/>
    <property type="project" value="UniProtKB-SubCell"/>
</dbReference>
<gene>
    <name evidence="14" type="ORF">HYFRA_00005940</name>
</gene>
<feature type="domain" description="Phospholipase/carboxylesterase/thioesterase" evidence="13">
    <location>
        <begin position="85"/>
        <end position="301"/>
    </location>
</feature>
<comment type="catalytic activity">
    <reaction evidence="12">
        <text>S-hexadecanoyl-L-cysteinyl-[protein] + H2O = L-cysteinyl-[protein] + hexadecanoate + H(+)</text>
        <dbReference type="Rhea" id="RHEA:19233"/>
        <dbReference type="Rhea" id="RHEA-COMP:10131"/>
        <dbReference type="Rhea" id="RHEA-COMP:11032"/>
        <dbReference type="ChEBI" id="CHEBI:7896"/>
        <dbReference type="ChEBI" id="CHEBI:15377"/>
        <dbReference type="ChEBI" id="CHEBI:15378"/>
        <dbReference type="ChEBI" id="CHEBI:29950"/>
        <dbReference type="ChEBI" id="CHEBI:74151"/>
        <dbReference type="EC" id="3.1.2.22"/>
    </reaction>
</comment>
<dbReference type="InterPro" id="IPR003140">
    <property type="entry name" value="PLipase/COase/thioEstase"/>
</dbReference>